<dbReference type="EMBL" id="MU167236">
    <property type="protein sequence ID" value="KAG0148474.1"/>
    <property type="molecule type" value="Genomic_DNA"/>
</dbReference>
<feature type="region of interest" description="Disordered" evidence="1">
    <location>
        <begin position="1"/>
        <end position="31"/>
    </location>
</feature>
<protein>
    <submittedName>
        <fullName evidence="3">Uncharacterized protein</fullName>
    </submittedName>
</protein>
<sequence>MGSSYENLSITSSNSYRNPAPSSGPPKPVKHSSFTLISSLSSYPAPSFLPPLPSSSTLQPFFFLFSFSYSIILHPSLLSWGHNPFSVSFFSPHFFHYSCCLLHFYGILILI</sequence>
<feature type="transmembrane region" description="Helical" evidence="2">
    <location>
        <begin position="61"/>
        <end position="82"/>
    </location>
</feature>
<feature type="compositionally biased region" description="Polar residues" evidence="1">
    <location>
        <begin position="1"/>
        <end position="21"/>
    </location>
</feature>
<evidence type="ECO:0000256" key="1">
    <source>
        <dbReference type="SAM" id="MobiDB-lite"/>
    </source>
</evidence>
<name>A0A9P6NQM7_9BASI</name>
<dbReference type="AlphaFoldDB" id="A0A9P6NQM7"/>
<feature type="transmembrane region" description="Helical" evidence="2">
    <location>
        <begin position="94"/>
        <end position="110"/>
    </location>
</feature>
<keyword evidence="4" id="KW-1185">Reference proteome</keyword>
<proteinExistence type="predicted"/>
<dbReference type="Proteomes" id="UP000886653">
    <property type="component" value="Unassembled WGS sequence"/>
</dbReference>
<gene>
    <name evidence="3" type="ORF">CROQUDRAFT_397013</name>
</gene>
<organism evidence="3 4">
    <name type="scientific">Cronartium quercuum f. sp. fusiforme G11</name>
    <dbReference type="NCBI Taxonomy" id="708437"/>
    <lineage>
        <taxon>Eukaryota</taxon>
        <taxon>Fungi</taxon>
        <taxon>Dikarya</taxon>
        <taxon>Basidiomycota</taxon>
        <taxon>Pucciniomycotina</taxon>
        <taxon>Pucciniomycetes</taxon>
        <taxon>Pucciniales</taxon>
        <taxon>Coleosporiaceae</taxon>
        <taxon>Cronartium</taxon>
    </lineage>
</organism>
<keyword evidence="2" id="KW-0812">Transmembrane</keyword>
<keyword evidence="2" id="KW-0472">Membrane</keyword>
<accession>A0A9P6NQM7</accession>
<evidence type="ECO:0000256" key="2">
    <source>
        <dbReference type="SAM" id="Phobius"/>
    </source>
</evidence>
<reference evidence="3" key="1">
    <citation type="submission" date="2013-11" db="EMBL/GenBank/DDBJ databases">
        <title>Genome sequence of the fusiform rust pathogen reveals effectors for host alternation and coevolution with pine.</title>
        <authorList>
            <consortium name="DOE Joint Genome Institute"/>
            <person name="Smith K."/>
            <person name="Pendleton A."/>
            <person name="Kubisiak T."/>
            <person name="Anderson C."/>
            <person name="Salamov A."/>
            <person name="Aerts A."/>
            <person name="Riley R."/>
            <person name="Clum A."/>
            <person name="Lindquist E."/>
            <person name="Ence D."/>
            <person name="Campbell M."/>
            <person name="Kronenberg Z."/>
            <person name="Feau N."/>
            <person name="Dhillon B."/>
            <person name="Hamelin R."/>
            <person name="Burleigh J."/>
            <person name="Smith J."/>
            <person name="Yandell M."/>
            <person name="Nelson C."/>
            <person name="Grigoriev I."/>
            <person name="Davis J."/>
        </authorList>
    </citation>
    <scope>NUCLEOTIDE SEQUENCE</scope>
    <source>
        <strain evidence="3">G11</strain>
    </source>
</reference>
<comment type="caution">
    <text evidence="3">The sequence shown here is derived from an EMBL/GenBank/DDBJ whole genome shotgun (WGS) entry which is preliminary data.</text>
</comment>
<keyword evidence="2" id="KW-1133">Transmembrane helix</keyword>
<evidence type="ECO:0000313" key="3">
    <source>
        <dbReference type="EMBL" id="KAG0148474.1"/>
    </source>
</evidence>
<evidence type="ECO:0000313" key="4">
    <source>
        <dbReference type="Proteomes" id="UP000886653"/>
    </source>
</evidence>